<dbReference type="RefSeq" id="WP_245757906.1">
    <property type="nucleotide sequence ID" value="NZ_FONT01000006.1"/>
</dbReference>
<evidence type="ECO:0000313" key="8">
    <source>
        <dbReference type="EMBL" id="SFE92874.1"/>
    </source>
</evidence>
<dbReference type="EMBL" id="FONT01000006">
    <property type="protein sequence ID" value="SFE92874.1"/>
    <property type="molecule type" value="Genomic_DNA"/>
</dbReference>
<dbReference type="STRING" id="930128.SAMN05192532_10644"/>
<keyword evidence="5" id="KW-0964">Secreted</keyword>
<evidence type="ECO:0000256" key="1">
    <source>
        <dbReference type="ARBA" id="ARBA00009764"/>
    </source>
</evidence>
<dbReference type="InterPro" id="IPR003481">
    <property type="entry name" value="FliD_N"/>
</dbReference>
<keyword evidence="4 5" id="KW-0975">Bacterial flagellum</keyword>
<dbReference type="GO" id="GO:0071973">
    <property type="term" value="P:bacterial-type flagellum-dependent cell motility"/>
    <property type="evidence" value="ECO:0007669"/>
    <property type="project" value="TreeGrafter"/>
</dbReference>
<keyword evidence="8" id="KW-0966">Cell projection</keyword>
<evidence type="ECO:0000256" key="2">
    <source>
        <dbReference type="ARBA" id="ARBA00011255"/>
    </source>
</evidence>
<dbReference type="InterPro" id="IPR040026">
    <property type="entry name" value="FliD"/>
</dbReference>
<feature type="domain" description="Flagellar hook-associated protein 2 N-terminal" evidence="6">
    <location>
        <begin position="8"/>
        <end position="106"/>
    </location>
</feature>
<comment type="function">
    <text evidence="5">Required for morphogenesis and for the elongation of the flagellar filament by facilitating polymerization of the flagellin monomers at the tip of growing filament. Forms a capping structure, which prevents flagellin subunits (transported through the central channel of the flagellum) from leaking out without polymerization at the distal end.</text>
</comment>
<evidence type="ECO:0000256" key="4">
    <source>
        <dbReference type="ARBA" id="ARBA00023143"/>
    </source>
</evidence>
<accession>A0A1I2EIE9</accession>
<dbReference type="GO" id="GO:0009421">
    <property type="term" value="C:bacterial-type flagellum filament cap"/>
    <property type="evidence" value="ECO:0007669"/>
    <property type="project" value="InterPro"/>
</dbReference>
<keyword evidence="8" id="KW-0282">Flagellum</keyword>
<keyword evidence="8" id="KW-0969">Cilium</keyword>
<reference evidence="8 9" key="1">
    <citation type="submission" date="2016-10" db="EMBL/GenBank/DDBJ databases">
        <authorList>
            <person name="de Groot N.N."/>
        </authorList>
    </citation>
    <scope>NUCLEOTIDE SEQUENCE [LARGE SCALE GENOMIC DNA]</scope>
    <source>
        <strain evidence="8 9">DSM 23995</strain>
    </source>
</reference>
<feature type="domain" description="Flagellar hook-associated protein 2 C-terminal" evidence="7">
    <location>
        <begin position="312"/>
        <end position="577"/>
    </location>
</feature>
<keyword evidence="3 5" id="KW-0175">Coiled coil</keyword>
<evidence type="ECO:0000259" key="6">
    <source>
        <dbReference type="Pfam" id="PF02465"/>
    </source>
</evidence>
<evidence type="ECO:0000313" key="9">
    <source>
        <dbReference type="Proteomes" id="UP000199516"/>
    </source>
</evidence>
<evidence type="ECO:0000256" key="3">
    <source>
        <dbReference type="ARBA" id="ARBA00023054"/>
    </source>
</evidence>
<dbReference type="GO" id="GO:0005576">
    <property type="term" value="C:extracellular region"/>
    <property type="evidence" value="ECO:0007669"/>
    <property type="project" value="UniProtKB-SubCell"/>
</dbReference>
<dbReference type="GO" id="GO:0009424">
    <property type="term" value="C:bacterial-type flagellum hook"/>
    <property type="evidence" value="ECO:0007669"/>
    <property type="project" value="UniProtKB-UniRule"/>
</dbReference>
<keyword evidence="9" id="KW-1185">Reference proteome</keyword>
<comment type="subunit">
    <text evidence="2 5">Homopentamer.</text>
</comment>
<sequence>MRLSGFASGMDIEQIVGDLMRAERMPMDKMVQKRQTIEWQMEEYRSVNRLFESFRNNIFDSVMRRSNMGARTGSSSNEDRVSVTASATASNANYRVSSVEQLATAASQTSGSLEGLPPNEELYSVTSSTMWKTGKVQKETIQGEDTNTYKIQSEGSAIIDDIDNMVIKVNGELYEPEDGEVEIKDDEITLHFNEALGINDKVSVTYFTEDAEENSYYMSGDVTTYDKDGNAVRDRIIVQGNQTMQDVLQSINRSSVGVSGFYDEHTSQIAFTRSETGDFNQNGNEMVFEGTLFNELINMYNSTGDPVEEREGKNAIFTVNGLRTERHSNTFTIDGMTITLKETFDANEDEAVTIGSSIDTDTVYETIKGFVDEYNEMLDTINEKLGEKRHRDYPPLTDDQKKELSDREIELWEEKAKSGLVRNDRLLSGFMNTFRLDLYGAVQHNYETDFKQLTTIGITTTRNYMDRGKLEIDETKLKDAIEADPDAMYQLFAADGESREEQGIARRLRNSLDQAIEGVAERAGGAKGKIQNHQFTLGRNLNNIEDQITDFERRLTDIENRYWRQFTAMEKAMARANEQASFLQQQMLGNGS</sequence>
<comment type="similarity">
    <text evidence="1 5">Belongs to the FliD family.</text>
</comment>
<dbReference type="PANTHER" id="PTHR30288">
    <property type="entry name" value="FLAGELLAR CAP/ASSEMBLY PROTEIN FLID"/>
    <property type="match status" value="1"/>
</dbReference>
<gene>
    <name evidence="8" type="ORF">SAMN05192532_10644</name>
</gene>
<dbReference type="InterPro" id="IPR010809">
    <property type="entry name" value="FliD_C"/>
</dbReference>
<name>A0A1I2EIE9_9BACI</name>
<organism evidence="8 9">
    <name type="scientific">Alteribacillus iranensis</name>
    <dbReference type="NCBI Taxonomy" id="930128"/>
    <lineage>
        <taxon>Bacteria</taxon>
        <taxon>Bacillati</taxon>
        <taxon>Bacillota</taxon>
        <taxon>Bacilli</taxon>
        <taxon>Bacillales</taxon>
        <taxon>Bacillaceae</taxon>
        <taxon>Alteribacillus</taxon>
    </lineage>
</organism>
<dbReference type="GO" id="GO:0007155">
    <property type="term" value="P:cell adhesion"/>
    <property type="evidence" value="ECO:0007669"/>
    <property type="project" value="InterPro"/>
</dbReference>
<dbReference type="Proteomes" id="UP000199516">
    <property type="component" value="Unassembled WGS sequence"/>
</dbReference>
<dbReference type="AlphaFoldDB" id="A0A1I2EIE9"/>
<dbReference type="PANTHER" id="PTHR30288:SF0">
    <property type="entry name" value="FLAGELLAR HOOK-ASSOCIATED PROTEIN 2"/>
    <property type="match status" value="1"/>
</dbReference>
<dbReference type="Pfam" id="PF07195">
    <property type="entry name" value="FliD_C"/>
    <property type="match status" value="1"/>
</dbReference>
<protein>
    <recommendedName>
        <fullName evidence="5">Flagellar hook-associated protein 2</fullName>
        <shortName evidence="5">HAP2</shortName>
    </recommendedName>
    <alternativeName>
        <fullName evidence="5">Flagellar cap protein</fullName>
    </alternativeName>
</protein>
<evidence type="ECO:0000256" key="5">
    <source>
        <dbReference type="RuleBase" id="RU362066"/>
    </source>
</evidence>
<comment type="subcellular location">
    <subcellularLocation>
        <location evidence="5">Secreted</location>
    </subcellularLocation>
    <subcellularLocation>
        <location evidence="5">Bacterial flagellum</location>
    </subcellularLocation>
</comment>
<proteinExistence type="inferred from homology"/>
<dbReference type="Pfam" id="PF02465">
    <property type="entry name" value="FliD_N"/>
    <property type="match status" value="1"/>
</dbReference>
<evidence type="ECO:0000259" key="7">
    <source>
        <dbReference type="Pfam" id="PF07195"/>
    </source>
</evidence>
<feature type="coiled-coil region" evidence="5">
    <location>
        <begin position="541"/>
        <end position="586"/>
    </location>
</feature>